<feature type="signal peptide" evidence="3">
    <location>
        <begin position="1"/>
        <end position="17"/>
    </location>
</feature>
<evidence type="ECO:0000259" key="4">
    <source>
        <dbReference type="PROSITE" id="PS50940"/>
    </source>
</evidence>
<dbReference type="AlphaFoldDB" id="A0A921YY61"/>
<keyword evidence="6" id="KW-1185">Reference proteome</keyword>
<dbReference type="SMART" id="SM00494">
    <property type="entry name" value="ChtBD2"/>
    <property type="match status" value="3"/>
</dbReference>
<dbReference type="PROSITE" id="PS50940">
    <property type="entry name" value="CHIT_BIND_II"/>
    <property type="match status" value="3"/>
</dbReference>
<dbReference type="EMBL" id="JH668346">
    <property type="protein sequence ID" value="KAG6447548.1"/>
    <property type="molecule type" value="Genomic_DNA"/>
</dbReference>
<dbReference type="GO" id="GO:0008061">
    <property type="term" value="F:chitin binding"/>
    <property type="evidence" value="ECO:0007669"/>
    <property type="project" value="UniProtKB-KW"/>
</dbReference>
<name>A0A921YY61_MANSE</name>
<dbReference type="PANTHER" id="PTHR23301:SF98">
    <property type="entry name" value="CHITIN-BINDING TYPE-2 DOMAIN-CONTAINING PROTEIN-RELATED"/>
    <property type="match status" value="1"/>
</dbReference>
<dbReference type="Pfam" id="PF01607">
    <property type="entry name" value="CBM_14"/>
    <property type="match status" value="3"/>
</dbReference>
<dbReference type="InterPro" id="IPR002557">
    <property type="entry name" value="Chitin-bd_dom"/>
</dbReference>
<comment type="caution">
    <text evidence="5">The sequence shown here is derived from an EMBL/GenBank/DDBJ whole genome shotgun (WGS) entry which is preliminary data.</text>
</comment>
<proteinExistence type="predicted"/>
<feature type="domain" description="Chitin-binding type-2" evidence="4">
    <location>
        <begin position="91"/>
        <end position="149"/>
    </location>
</feature>
<accession>A0A921YY61</accession>
<evidence type="ECO:0000313" key="6">
    <source>
        <dbReference type="Proteomes" id="UP000791440"/>
    </source>
</evidence>
<dbReference type="EMBL" id="JH668346">
    <property type="protein sequence ID" value="KAG6447547.1"/>
    <property type="molecule type" value="Genomic_DNA"/>
</dbReference>
<dbReference type="Proteomes" id="UP000791440">
    <property type="component" value="Unassembled WGS sequence"/>
</dbReference>
<dbReference type="GO" id="GO:0005576">
    <property type="term" value="C:extracellular region"/>
    <property type="evidence" value="ECO:0007669"/>
    <property type="project" value="InterPro"/>
</dbReference>
<organism evidence="5 6">
    <name type="scientific">Manduca sexta</name>
    <name type="common">Tobacco hawkmoth</name>
    <name type="synonym">Tobacco hornworm</name>
    <dbReference type="NCBI Taxonomy" id="7130"/>
    <lineage>
        <taxon>Eukaryota</taxon>
        <taxon>Metazoa</taxon>
        <taxon>Ecdysozoa</taxon>
        <taxon>Arthropoda</taxon>
        <taxon>Hexapoda</taxon>
        <taxon>Insecta</taxon>
        <taxon>Pterygota</taxon>
        <taxon>Neoptera</taxon>
        <taxon>Endopterygota</taxon>
        <taxon>Lepidoptera</taxon>
        <taxon>Glossata</taxon>
        <taxon>Ditrysia</taxon>
        <taxon>Bombycoidea</taxon>
        <taxon>Sphingidae</taxon>
        <taxon>Sphinginae</taxon>
        <taxon>Sphingini</taxon>
        <taxon>Manduca</taxon>
    </lineage>
</organism>
<evidence type="ECO:0000256" key="2">
    <source>
        <dbReference type="ARBA" id="ARBA00023157"/>
    </source>
</evidence>
<gene>
    <name evidence="5" type="ORF">O3G_MSEX005078</name>
</gene>
<feature type="chain" id="PRO_5038324428" description="Chitin-binding type-2 domain-containing protein" evidence="3">
    <location>
        <begin position="18"/>
        <end position="274"/>
    </location>
</feature>
<sequence length="274" mass="30324">MERIFLILACACAVAFAQYSGPGVCKELNERHPVSGSCDRYIECINGTAEEKLCPDGLRFNPNVNFDVYPCQYPNEVACLERSALQPPQPTADCPHQFGYFKIGDARNCSGFRTCVNGVGYDFVCPDGLAFSSETYRCEWPDEVADCDAEAFVGFRCPEVPISKELGPPAGFRFYGQNWLANKRSAVSPCHRAPKCQQMSDDLGYLGFKCPEIPIDADGDPIDIVLNYSYPSPNCTSFFSCDKGRARFLSCDLGLAFDESIGRCRDADLVQCNY</sequence>
<reference evidence="5" key="1">
    <citation type="journal article" date="2016" name="Insect Biochem. Mol. Biol.">
        <title>Multifaceted biological insights from a draft genome sequence of the tobacco hornworm moth, Manduca sexta.</title>
        <authorList>
            <person name="Kanost M.R."/>
            <person name="Arrese E.L."/>
            <person name="Cao X."/>
            <person name="Chen Y.R."/>
            <person name="Chellapilla S."/>
            <person name="Goldsmith M.R."/>
            <person name="Grosse-Wilde E."/>
            <person name="Heckel D.G."/>
            <person name="Herndon N."/>
            <person name="Jiang H."/>
            <person name="Papanicolaou A."/>
            <person name="Qu J."/>
            <person name="Soulages J.L."/>
            <person name="Vogel H."/>
            <person name="Walters J."/>
            <person name="Waterhouse R.M."/>
            <person name="Ahn S.J."/>
            <person name="Almeida F.C."/>
            <person name="An C."/>
            <person name="Aqrawi P."/>
            <person name="Bretschneider A."/>
            <person name="Bryant W.B."/>
            <person name="Bucks S."/>
            <person name="Chao H."/>
            <person name="Chevignon G."/>
            <person name="Christen J.M."/>
            <person name="Clarke D.F."/>
            <person name="Dittmer N.T."/>
            <person name="Ferguson L.C.F."/>
            <person name="Garavelou S."/>
            <person name="Gordon K.H.J."/>
            <person name="Gunaratna R.T."/>
            <person name="Han Y."/>
            <person name="Hauser F."/>
            <person name="He Y."/>
            <person name="Heidel-Fischer H."/>
            <person name="Hirsh A."/>
            <person name="Hu Y."/>
            <person name="Jiang H."/>
            <person name="Kalra D."/>
            <person name="Klinner C."/>
            <person name="Konig C."/>
            <person name="Kovar C."/>
            <person name="Kroll A.R."/>
            <person name="Kuwar S.S."/>
            <person name="Lee S.L."/>
            <person name="Lehman R."/>
            <person name="Li K."/>
            <person name="Li Z."/>
            <person name="Liang H."/>
            <person name="Lovelace S."/>
            <person name="Lu Z."/>
            <person name="Mansfield J.H."/>
            <person name="McCulloch K.J."/>
            <person name="Mathew T."/>
            <person name="Morton B."/>
            <person name="Muzny D.M."/>
            <person name="Neunemann D."/>
            <person name="Ongeri F."/>
            <person name="Pauchet Y."/>
            <person name="Pu L.L."/>
            <person name="Pyrousis I."/>
            <person name="Rao X.J."/>
            <person name="Redding A."/>
            <person name="Roesel C."/>
            <person name="Sanchez-Gracia A."/>
            <person name="Schaack S."/>
            <person name="Shukla A."/>
            <person name="Tetreau G."/>
            <person name="Wang Y."/>
            <person name="Xiong G.H."/>
            <person name="Traut W."/>
            <person name="Walsh T.K."/>
            <person name="Worley K.C."/>
            <person name="Wu D."/>
            <person name="Wu W."/>
            <person name="Wu Y.Q."/>
            <person name="Zhang X."/>
            <person name="Zou Z."/>
            <person name="Zucker H."/>
            <person name="Briscoe A.D."/>
            <person name="Burmester T."/>
            <person name="Clem R.J."/>
            <person name="Feyereisen R."/>
            <person name="Grimmelikhuijzen C.J.P."/>
            <person name="Hamodrakas S.J."/>
            <person name="Hansson B.S."/>
            <person name="Huguet E."/>
            <person name="Jermiin L.S."/>
            <person name="Lan Q."/>
            <person name="Lehman H.K."/>
            <person name="Lorenzen M."/>
            <person name="Merzendorfer H."/>
            <person name="Michalopoulos I."/>
            <person name="Morton D.B."/>
            <person name="Muthukrishnan S."/>
            <person name="Oakeshott J.G."/>
            <person name="Palmer W."/>
            <person name="Park Y."/>
            <person name="Passarelli A.L."/>
            <person name="Rozas J."/>
            <person name="Schwartz L.M."/>
            <person name="Smith W."/>
            <person name="Southgate A."/>
            <person name="Vilcinskas A."/>
            <person name="Vogt R."/>
            <person name="Wang P."/>
            <person name="Werren J."/>
            <person name="Yu X.Q."/>
            <person name="Zhou J.J."/>
            <person name="Brown S.J."/>
            <person name="Scherer S.E."/>
            <person name="Richards S."/>
            <person name="Blissard G.W."/>
        </authorList>
    </citation>
    <scope>NUCLEOTIDE SEQUENCE</scope>
</reference>
<evidence type="ECO:0000313" key="5">
    <source>
        <dbReference type="EMBL" id="KAG6447548.1"/>
    </source>
</evidence>
<evidence type="ECO:0000256" key="3">
    <source>
        <dbReference type="SAM" id="SignalP"/>
    </source>
</evidence>
<evidence type="ECO:0000256" key="1">
    <source>
        <dbReference type="ARBA" id="ARBA00022669"/>
    </source>
</evidence>
<dbReference type="PANTHER" id="PTHR23301">
    <property type="entry name" value="CHITIN BINDING PERITROPHIN-A"/>
    <property type="match status" value="1"/>
</dbReference>
<keyword evidence="2" id="KW-1015">Disulfide bond</keyword>
<keyword evidence="3" id="KW-0732">Signal</keyword>
<reference evidence="5" key="2">
    <citation type="submission" date="2020-12" db="EMBL/GenBank/DDBJ databases">
        <authorList>
            <person name="Kanost M."/>
        </authorList>
    </citation>
    <scope>NUCLEOTIDE SEQUENCE</scope>
</reference>
<feature type="domain" description="Chitin-binding type-2" evidence="4">
    <location>
        <begin position="207"/>
        <end position="274"/>
    </location>
</feature>
<feature type="domain" description="Chitin-binding type-2" evidence="4">
    <location>
        <begin position="22"/>
        <end position="81"/>
    </location>
</feature>
<dbReference type="InterPro" id="IPR051940">
    <property type="entry name" value="Chitin_bind-dev_reg"/>
</dbReference>
<keyword evidence="1" id="KW-0147">Chitin-binding</keyword>
<protein>
    <recommendedName>
        <fullName evidence="4">Chitin-binding type-2 domain-containing protein</fullName>
    </recommendedName>
</protein>